<dbReference type="Gene3D" id="3.30.420.10">
    <property type="entry name" value="Ribonuclease H-like superfamily/Ribonuclease H"/>
    <property type="match status" value="1"/>
</dbReference>
<dbReference type="HAMAP" id="MF_00052_B">
    <property type="entry name" value="RNase_HII_B"/>
    <property type="match status" value="1"/>
</dbReference>
<evidence type="ECO:0000256" key="4">
    <source>
        <dbReference type="ARBA" id="ARBA00004496"/>
    </source>
</evidence>
<dbReference type="GO" id="GO:0005737">
    <property type="term" value="C:cytoplasm"/>
    <property type="evidence" value="ECO:0007669"/>
    <property type="project" value="UniProtKB-SubCell"/>
</dbReference>
<dbReference type="RefSeq" id="WP_243834884.1">
    <property type="nucleotide sequence ID" value="NZ_SORF01000002.1"/>
</dbReference>
<gene>
    <name evidence="14" type="primary">rnhB</name>
    <name evidence="18" type="ORF">C7445_1025</name>
</gene>
<dbReference type="EMBL" id="SORF01000002">
    <property type="protein sequence ID" value="TDY50454.1"/>
    <property type="molecule type" value="Genomic_DNA"/>
</dbReference>
<evidence type="ECO:0000256" key="8">
    <source>
        <dbReference type="ARBA" id="ARBA00022490"/>
    </source>
</evidence>
<dbReference type="NCBIfam" id="NF000595">
    <property type="entry name" value="PRK00015.1-3"/>
    <property type="match status" value="1"/>
</dbReference>
<feature type="binding site" evidence="14 15">
    <location>
        <position position="29"/>
    </location>
    <ligand>
        <name>a divalent metal cation</name>
        <dbReference type="ChEBI" id="CHEBI:60240"/>
    </ligand>
</feature>
<keyword evidence="19" id="KW-1185">Reference proteome</keyword>
<feature type="binding site" evidence="14 15">
    <location>
        <position position="124"/>
    </location>
    <ligand>
        <name>a divalent metal cation</name>
        <dbReference type="ChEBI" id="CHEBI:60240"/>
    </ligand>
</feature>
<comment type="catalytic activity">
    <reaction evidence="1 14 15 16">
        <text>Endonucleolytic cleavage to 5'-phosphomonoester.</text>
        <dbReference type="EC" id="3.1.26.4"/>
    </reaction>
</comment>
<sequence>MLGARQAWYGRARFDSAMAGGLTMAGVDEVGRGCLAGPVVAAAVILPRTEDASLDLMCVTDSKKLTAKRRHELANMIRFRAVSIGIGEANSREIDELNILRATQLAMGRALERLDIPVELALVDGNVPASTSVACLPVIGGDMRSLSIAAASIVAKVYRDQWMMRLHRDYPQYGFDSHVGYATKSHLIALREHGPTPYHRLSFGPVRDCIGDRRMVESG</sequence>
<dbReference type="AlphaFoldDB" id="A0A4R8LSD5"/>
<accession>A0A4R8LSD5</accession>
<proteinExistence type="inferred from homology"/>
<dbReference type="GO" id="GO:0003723">
    <property type="term" value="F:RNA binding"/>
    <property type="evidence" value="ECO:0007669"/>
    <property type="project" value="UniProtKB-UniRule"/>
</dbReference>
<evidence type="ECO:0000313" key="19">
    <source>
        <dbReference type="Proteomes" id="UP000294581"/>
    </source>
</evidence>
<dbReference type="Proteomes" id="UP000294581">
    <property type="component" value="Unassembled WGS sequence"/>
</dbReference>
<evidence type="ECO:0000256" key="3">
    <source>
        <dbReference type="ARBA" id="ARBA00004065"/>
    </source>
</evidence>
<keyword evidence="10 14" id="KW-0479">Metal-binding</keyword>
<dbReference type="GO" id="GO:0043137">
    <property type="term" value="P:DNA replication, removal of RNA primer"/>
    <property type="evidence" value="ECO:0007669"/>
    <property type="project" value="TreeGrafter"/>
</dbReference>
<dbReference type="InterPro" id="IPR001352">
    <property type="entry name" value="RNase_HII/HIII"/>
</dbReference>
<dbReference type="InterPro" id="IPR024567">
    <property type="entry name" value="RNase_HII/HIII_dom"/>
</dbReference>
<name>A0A4R8LSD5_9BACL</name>
<evidence type="ECO:0000256" key="6">
    <source>
        <dbReference type="ARBA" id="ARBA00012180"/>
    </source>
</evidence>
<dbReference type="InterPro" id="IPR012337">
    <property type="entry name" value="RNaseH-like_sf"/>
</dbReference>
<comment type="subcellular location">
    <subcellularLocation>
        <location evidence="4 14">Cytoplasm</location>
    </subcellularLocation>
</comment>
<dbReference type="CDD" id="cd07182">
    <property type="entry name" value="RNase_HII_bacteria_HII_like"/>
    <property type="match status" value="1"/>
</dbReference>
<dbReference type="PANTHER" id="PTHR10954:SF18">
    <property type="entry name" value="RIBONUCLEASE HII"/>
    <property type="match status" value="1"/>
</dbReference>
<evidence type="ECO:0000256" key="11">
    <source>
        <dbReference type="ARBA" id="ARBA00022759"/>
    </source>
</evidence>
<dbReference type="InterPro" id="IPR022898">
    <property type="entry name" value="RNase_HII"/>
</dbReference>
<comment type="similarity">
    <text evidence="5 14 16">Belongs to the RNase HII family.</text>
</comment>
<evidence type="ECO:0000259" key="17">
    <source>
        <dbReference type="PROSITE" id="PS51975"/>
    </source>
</evidence>
<dbReference type="PANTHER" id="PTHR10954">
    <property type="entry name" value="RIBONUCLEASE H2 SUBUNIT A"/>
    <property type="match status" value="1"/>
</dbReference>
<protein>
    <recommendedName>
        <fullName evidence="7 14">Ribonuclease HII</fullName>
        <shortName evidence="14">RNase HII</shortName>
        <ecNumber evidence="6 14">3.1.26.4</ecNumber>
    </recommendedName>
</protein>
<feature type="binding site" evidence="14 15">
    <location>
        <position position="28"/>
    </location>
    <ligand>
        <name>a divalent metal cation</name>
        <dbReference type="ChEBI" id="CHEBI:60240"/>
    </ligand>
</feature>
<evidence type="ECO:0000256" key="5">
    <source>
        <dbReference type="ARBA" id="ARBA00007383"/>
    </source>
</evidence>
<evidence type="ECO:0000256" key="14">
    <source>
        <dbReference type="HAMAP-Rule" id="MF_00052"/>
    </source>
</evidence>
<dbReference type="Pfam" id="PF01351">
    <property type="entry name" value="RNase_HII"/>
    <property type="match status" value="1"/>
</dbReference>
<dbReference type="GO" id="GO:0006298">
    <property type="term" value="P:mismatch repair"/>
    <property type="evidence" value="ECO:0007669"/>
    <property type="project" value="TreeGrafter"/>
</dbReference>
<dbReference type="GO" id="GO:0004523">
    <property type="term" value="F:RNA-DNA hybrid ribonuclease activity"/>
    <property type="evidence" value="ECO:0007669"/>
    <property type="project" value="UniProtKB-UniRule"/>
</dbReference>
<comment type="caution">
    <text evidence="18">The sequence shown here is derived from an EMBL/GenBank/DDBJ whole genome shotgun (WGS) entry which is preliminary data.</text>
</comment>
<dbReference type="GO" id="GO:0032299">
    <property type="term" value="C:ribonuclease H2 complex"/>
    <property type="evidence" value="ECO:0007669"/>
    <property type="project" value="TreeGrafter"/>
</dbReference>
<dbReference type="EC" id="3.1.26.4" evidence="6 14"/>
<evidence type="ECO:0000256" key="16">
    <source>
        <dbReference type="RuleBase" id="RU003515"/>
    </source>
</evidence>
<comment type="cofactor">
    <cofactor evidence="2">
        <name>Mg(2+)</name>
        <dbReference type="ChEBI" id="CHEBI:18420"/>
    </cofactor>
</comment>
<keyword evidence="11 14" id="KW-0255">Endonuclease</keyword>
<dbReference type="SUPFAM" id="SSF53098">
    <property type="entry name" value="Ribonuclease H-like"/>
    <property type="match status" value="1"/>
</dbReference>
<feature type="domain" description="RNase H type-2" evidence="17">
    <location>
        <begin position="22"/>
        <end position="215"/>
    </location>
</feature>
<keyword evidence="8 14" id="KW-0963">Cytoplasm</keyword>
<dbReference type="PROSITE" id="PS51975">
    <property type="entry name" value="RNASE_H_2"/>
    <property type="match status" value="1"/>
</dbReference>
<keyword evidence="9 14" id="KW-0540">Nuclease</keyword>
<evidence type="ECO:0000256" key="13">
    <source>
        <dbReference type="ARBA" id="ARBA00023211"/>
    </source>
</evidence>
<evidence type="ECO:0000313" key="18">
    <source>
        <dbReference type="EMBL" id="TDY50454.1"/>
    </source>
</evidence>
<evidence type="ECO:0000256" key="12">
    <source>
        <dbReference type="ARBA" id="ARBA00022801"/>
    </source>
</evidence>
<comment type="cofactor">
    <cofactor evidence="14 15">
        <name>Mn(2+)</name>
        <dbReference type="ChEBI" id="CHEBI:29035"/>
    </cofactor>
    <cofactor evidence="14 15">
        <name>Mg(2+)</name>
        <dbReference type="ChEBI" id="CHEBI:18420"/>
    </cofactor>
    <text evidence="14 15">Manganese or magnesium. Binds 1 divalent metal ion per monomer in the absence of substrate. May bind a second metal ion after substrate binding.</text>
</comment>
<keyword evidence="13 14" id="KW-0464">Manganese</keyword>
<evidence type="ECO:0000256" key="1">
    <source>
        <dbReference type="ARBA" id="ARBA00000077"/>
    </source>
</evidence>
<evidence type="ECO:0000256" key="2">
    <source>
        <dbReference type="ARBA" id="ARBA00001946"/>
    </source>
</evidence>
<organism evidence="18 19">
    <name type="scientific">Alicyclobacillus sacchari</name>
    <dbReference type="NCBI Taxonomy" id="392010"/>
    <lineage>
        <taxon>Bacteria</taxon>
        <taxon>Bacillati</taxon>
        <taxon>Bacillota</taxon>
        <taxon>Bacilli</taxon>
        <taxon>Bacillales</taxon>
        <taxon>Alicyclobacillaceae</taxon>
        <taxon>Alicyclobacillus</taxon>
    </lineage>
</organism>
<comment type="function">
    <text evidence="3 14 16">Endonuclease that specifically degrades the RNA of RNA-DNA hybrids.</text>
</comment>
<reference evidence="18 19" key="1">
    <citation type="submission" date="2019-03" db="EMBL/GenBank/DDBJ databases">
        <title>Genomic Encyclopedia of Type Strains, Phase IV (KMG-IV): sequencing the most valuable type-strain genomes for metagenomic binning, comparative biology and taxonomic classification.</title>
        <authorList>
            <person name="Goeker M."/>
        </authorList>
    </citation>
    <scope>NUCLEOTIDE SEQUENCE [LARGE SCALE GENOMIC DNA]</scope>
    <source>
        <strain evidence="18 19">DSM 17974</strain>
    </source>
</reference>
<keyword evidence="12 14" id="KW-0378">Hydrolase</keyword>
<evidence type="ECO:0000256" key="10">
    <source>
        <dbReference type="ARBA" id="ARBA00022723"/>
    </source>
</evidence>
<evidence type="ECO:0000256" key="9">
    <source>
        <dbReference type="ARBA" id="ARBA00022722"/>
    </source>
</evidence>
<evidence type="ECO:0000256" key="15">
    <source>
        <dbReference type="PROSITE-ProRule" id="PRU01319"/>
    </source>
</evidence>
<dbReference type="InterPro" id="IPR036397">
    <property type="entry name" value="RNaseH_sf"/>
</dbReference>
<dbReference type="GO" id="GO:0030145">
    <property type="term" value="F:manganese ion binding"/>
    <property type="evidence" value="ECO:0007669"/>
    <property type="project" value="UniProtKB-UniRule"/>
</dbReference>
<evidence type="ECO:0000256" key="7">
    <source>
        <dbReference type="ARBA" id="ARBA00019179"/>
    </source>
</evidence>